<evidence type="ECO:0000313" key="2">
    <source>
        <dbReference type="EMBL" id="RKT55734.1"/>
    </source>
</evidence>
<dbReference type="Pfam" id="PF01636">
    <property type="entry name" value="APH"/>
    <property type="match status" value="1"/>
</dbReference>
<dbReference type="RefSeq" id="WP_121007400.1">
    <property type="nucleotide sequence ID" value="NZ_RBXO01000001.1"/>
</dbReference>
<dbReference type="Proteomes" id="UP000282084">
    <property type="component" value="Unassembled WGS sequence"/>
</dbReference>
<dbReference type="SUPFAM" id="SSF56112">
    <property type="entry name" value="Protein kinase-like (PK-like)"/>
    <property type="match status" value="1"/>
</dbReference>
<evidence type="ECO:0000259" key="1">
    <source>
        <dbReference type="Pfam" id="PF01636"/>
    </source>
</evidence>
<name>A0A495W315_9PSEU</name>
<dbReference type="GO" id="GO:0016740">
    <property type="term" value="F:transferase activity"/>
    <property type="evidence" value="ECO:0007669"/>
    <property type="project" value="UniProtKB-KW"/>
</dbReference>
<sequence>MTLAHYLDVVRRARPGHDLGDATLHRGQSHDVLLTADRVFRFPRTASAAAALPRRAALAAAVAALDLGVRVPVPSADVDLAAPVGERFLELDRVPGAPLDRVGAARVDGVAAGFARLLRVMADRRPADVPTADPHRWAEFADGVHSGLFPLMAAAGRERAERELAAVLALDHVATGLVHGDLGGENVLWDEADPPRLVGVVDWDGAVVGDPAEDLAAVGASYGPALLDRVIGLLGLDRAVVGPRIRAYQGTFALQQALAGALDGDDAERDDGLAGYR</sequence>
<evidence type="ECO:0000313" key="3">
    <source>
        <dbReference type="Proteomes" id="UP000282084"/>
    </source>
</evidence>
<dbReference type="EMBL" id="RBXO01000001">
    <property type="protein sequence ID" value="RKT55734.1"/>
    <property type="molecule type" value="Genomic_DNA"/>
</dbReference>
<keyword evidence="2" id="KW-0808">Transferase</keyword>
<gene>
    <name evidence="2" type="ORF">C8E97_4420</name>
</gene>
<organism evidence="2 3">
    <name type="scientific">Saccharothrix australiensis</name>
    <dbReference type="NCBI Taxonomy" id="2072"/>
    <lineage>
        <taxon>Bacteria</taxon>
        <taxon>Bacillati</taxon>
        <taxon>Actinomycetota</taxon>
        <taxon>Actinomycetes</taxon>
        <taxon>Pseudonocardiales</taxon>
        <taxon>Pseudonocardiaceae</taxon>
        <taxon>Saccharothrix</taxon>
    </lineage>
</organism>
<dbReference type="OrthoDB" id="9797603at2"/>
<comment type="caution">
    <text evidence="2">The sequence shown here is derived from an EMBL/GenBank/DDBJ whole genome shotgun (WGS) entry which is preliminary data.</text>
</comment>
<keyword evidence="3" id="KW-1185">Reference proteome</keyword>
<dbReference type="Gene3D" id="3.90.1200.10">
    <property type="match status" value="1"/>
</dbReference>
<dbReference type="NCBIfam" id="NF041268">
    <property type="entry name" value="capreo_Cph"/>
    <property type="match status" value="1"/>
</dbReference>
<protein>
    <submittedName>
        <fullName evidence="2">Phosphotransferase family enzyme</fullName>
    </submittedName>
</protein>
<accession>A0A495W315</accession>
<dbReference type="AlphaFoldDB" id="A0A495W315"/>
<proteinExistence type="predicted"/>
<dbReference type="InterPro" id="IPR002575">
    <property type="entry name" value="Aminoglycoside_PTrfase"/>
</dbReference>
<reference evidence="2 3" key="1">
    <citation type="submission" date="2018-10" db="EMBL/GenBank/DDBJ databases">
        <title>Sequencing the genomes of 1000 actinobacteria strains.</title>
        <authorList>
            <person name="Klenk H.-P."/>
        </authorList>
    </citation>
    <scope>NUCLEOTIDE SEQUENCE [LARGE SCALE GENOMIC DNA]</scope>
    <source>
        <strain evidence="2 3">DSM 43800</strain>
    </source>
</reference>
<dbReference type="InterPro" id="IPR011009">
    <property type="entry name" value="Kinase-like_dom_sf"/>
</dbReference>
<feature type="domain" description="Aminoglycoside phosphotransferase" evidence="1">
    <location>
        <begin position="26"/>
        <end position="229"/>
    </location>
</feature>